<dbReference type="PROSITE" id="PS00216">
    <property type="entry name" value="SUGAR_TRANSPORT_1"/>
    <property type="match status" value="1"/>
</dbReference>
<dbReference type="PANTHER" id="PTHR43124">
    <property type="entry name" value="PURINE EFFLUX PUMP PBUE"/>
    <property type="match status" value="1"/>
</dbReference>
<keyword evidence="11" id="KW-1185">Reference proteome</keyword>
<dbReference type="Gene3D" id="1.20.1250.20">
    <property type="entry name" value="MFS general substrate transporter like domains"/>
    <property type="match status" value="1"/>
</dbReference>
<dbReference type="InterPro" id="IPR005829">
    <property type="entry name" value="Sugar_transporter_CS"/>
</dbReference>
<feature type="transmembrane region" description="Helical" evidence="8">
    <location>
        <begin position="20"/>
        <end position="39"/>
    </location>
</feature>
<dbReference type="AlphaFoldDB" id="A0A498R7J7"/>
<evidence type="ECO:0000256" key="4">
    <source>
        <dbReference type="ARBA" id="ARBA00022475"/>
    </source>
</evidence>
<feature type="transmembrane region" description="Helical" evidence="8">
    <location>
        <begin position="253"/>
        <end position="274"/>
    </location>
</feature>
<protein>
    <submittedName>
        <fullName evidence="10">Sugar transport proteins signature 1</fullName>
    </submittedName>
</protein>
<dbReference type="InterPro" id="IPR036259">
    <property type="entry name" value="MFS_trans_sf"/>
</dbReference>
<feature type="transmembrane region" description="Helical" evidence="8">
    <location>
        <begin position="170"/>
        <end position="191"/>
    </location>
</feature>
<feature type="transmembrane region" description="Helical" evidence="8">
    <location>
        <begin position="370"/>
        <end position="388"/>
    </location>
</feature>
<sequence length="407" mass="43629">MHYLQNGELFSMQKDDLAKILLFGVTALYWFSLYTYVPILAPYARHLGASYGMVGVIIGSYGLTQLLLRIPIGVISDAWGRRRLFVFGGICLAIFSALGMWLFASVTALLIFRAVSGIAASAWVDYTVLYVSYFPAGDMTRAIGYINAANALGQVAGMLAGGYVAQYAGLTSTFLLGAIGGGAGAVLALGVKEKYTAPKRVSTGPLAEVLRDRNLLRISVLGILLQIVIFVTVFGFSPVIAKTLGAGNFELGLLSILCIVPSIVSAALSGTFFIRYFSERSILGGGFFFLAAACLAIPFFQWLPLLYLSQAIIGFCLGLIMPLLMGMSIRYFPDEKRSTAMGIFQAVYGLGMFLGPVLAGTVSSRFGLNWGFWVTGLTGLAGAILVLWPDYLLLNRNVPGRLAPSGD</sequence>
<keyword evidence="6 8" id="KW-1133">Transmembrane helix</keyword>
<comment type="subcellular location">
    <subcellularLocation>
        <location evidence="1">Cell membrane</location>
        <topology evidence="1">Multi-pass membrane protein</topology>
    </subcellularLocation>
</comment>
<keyword evidence="10" id="KW-0762">Sugar transport</keyword>
<dbReference type="GO" id="GO:0005886">
    <property type="term" value="C:plasma membrane"/>
    <property type="evidence" value="ECO:0007669"/>
    <property type="project" value="UniProtKB-SubCell"/>
</dbReference>
<dbReference type="PANTHER" id="PTHR43124:SF3">
    <property type="entry name" value="CHLORAMPHENICOL EFFLUX PUMP RV0191"/>
    <property type="match status" value="1"/>
</dbReference>
<dbReference type="EMBL" id="UPPP01000073">
    <property type="protein sequence ID" value="VBB07361.1"/>
    <property type="molecule type" value="Genomic_DNA"/>
</dbReference>
<feature type="transmembrane region" description="Helical" evidence="8">
    <location>
        <begin position="281"/>
        <end position="300"/>
    </location>
</feature>
<dbReference type="PRINTS" id="PR01035">
    <property type="entry name" value="TCRTETA"/>
</dbReference>
<feature type="transmembrane region" description="Helical" evidence="8">
    <location>
        <begin position="220"/>
        <end position="241"/>
    </location>
</feature>
<feature type="transmembrane region" description="Helical" evidence="8">
    <location>
        <begin position="110"/>
        <end position="131"/>
    </location>
</feature>
<evidence type="ECO:0000256" key="7">
    <source>
        <dbReference type="ARBA" id="ARBA00023136"/>
    </source>
</evidence>
<dbReference type="InterPro" id="IPR001958">
    <property type="entry name" value="Tet-R_TetA/multi-R_MdtG-like"/>
</dbReference>
<comment type="similarity">
    <text evidence="2">Belongs to the major facilitator superfamily. TCR/Tet family.</text>
</comment>
<evidence type="ECO:0000256" key="3">
    <source>
        <dbReference type="ARBA" id="ARBA00022448"/>
    </source>
</evidence>
<organism evidence="10 11">
    <name type="scientific">Lucifera butyrica</name>
    <dbReference type="NCBI Taxonomy" id="1351585"/>
    <lineage>
        <taxon>Bacteria</taxon>
        <taxon>Bacillati</taxon>
        <taxon>Bacillota</taxon>
        <taxon>Negativicutes</taxon>
        <taxon>Veillonellales</taxon>
        <taxon>Veillonellaceae</taxon>
        <taxon>Lucifera</taxon>
    </lineage>
</organism>
<dbReference type="InterPro" id="IPR020846">
    <property type="entry name" value="MFS_dom"/>
</dbReference>
<keyword evidence="5 8" id="KW-0812">Transmembrane</keyword>
<dbReference type="OrthoDB" id="102502at2"/>
<evidence type="ECO:0000259" key="9">
    <source>
        <dbReference type="PROSITE" id="PS50850"/>
    </source>
</evidence>
<feature type="transmembrane region" description="Helical" evidence="8">
    <location>
        <begin position="306"/>
        <end position="327"/>
    </location>
</feature>
<accession>A0A498R7J7</accession>
<feature type="domain" description="Major facilitator superfamily (MFS) profile" evidence="9">
    <location>
        <begin position="18"/>
        <end position="394"/>
    </location>
</feature>
<dbReference type="Pfam" id="PF07690">
    <property type="entry name" value="MFS_1"/>
    <property type="match status" value="1"/>
</dbReference>
<evidence type="ECO:0000256" key="5">
    <source>
        <dbReference type="ARBA" id="ARBA00022692"/>
    </source>
</evidence>
<dbReference type="Proteomes" id="UP000277811">
    <property type="component" value="Unassembled WGS sequence"/>
</dbReference>
<evidence type="ECO:0000256" key="1">
    <source>
        <dbReference type="ARBA" id="ARBA00004651"/>
    </source>
</evidence>
<dbReference type="InterPro" id="IPR050189">
    <property type="entry name" value="MFS_Efflux_Transporters"/>
</dbReference>
<dbReference type="RefSeq" id="WP_122628303.1">
    <property type="nucleotide sequence ID" value="NZ_UPPP01000073.1"/>
</dbReference>
<gene>
    <name evidence="10" type="ORF">LUCI_2605</name>
</gene>
<dbReference type="PROSITE" id="PS50850">
    <property type="entry name" value="MFS"/>
    <property type="match status" value="1"/>
</dbReference>
<dbReference type="CDD" id="cd17490">
    <property type="entry name" value="MFS_YxlH_like"/>
    <property type="match status" value="1"/>
</dbReference>
<evidence type="ECO:0000313" key="10">
    <source>
        <dbReference type="EMBL" id="VBB07361.1"/>
    </source>
</evidence>
<dbReference type="InterPro" id="IPR011701">
    <property type="entry name" value="MFS"/>
</dbReference>
<reference evidence="10 11" key="1">
    <citation type="submission" date="2018-06" db="EMBL/GenBank/DDBJ databases">
        <authorList>
            <person name="Strepis N."/>
        </authorList>
    </citation>
    <scope>NUCLEOTIDE SEQUENCE [LARGE SCALE GENOMIC DNA]</scope>
    <source>
        <strain evidence="10">LUCI</strain>
    </source>
</reference>
<name>A0A498R7J7_9FIRM</name>
<feature type="transmembrane region" description="Helical" evidence="8">
    <location>
        <begin position="51"/>
        <end position="72"/>
    </location>
</feature>
<evidence type="ECO:0000256" key="8">
    <source>
        <dbReference type="SAM" id="Phobius"/>
    </source>
</evidence>
<evidence type="ECO:0000313" key="11">
    <source>
        <dbReference type="Proteomes" id="UP000277811"/>
    </source>
</evidence>
<evidence type="ECO:0000256" key="2">
    <source>
        <dbReference type="ARBA" id="ARBA00007520"/>
    </source>
</evidence>
<dbReference type="SUPFAM" id="SSF103473">
    <property type="entry name" value="MFS general substrate transporter"/>
    <property type="match status" value="1"/>
</dbReference>
<feature type="transmembrane region" description="Helical" evidence="8">
    <location>
        <begin position="339"/>
        <end position="358"/>
    </location>
</feature>
<keyword evidence="4" id="KW-1003">Cell membrane</keyword>
<dbReference type="GO" id="GO:0022857">
    <property type="term" value="F:transmembrane transporter activity"/>
    <property type="evidence" value="ECO:0007669"/>
    <property type="project" value="InterPro"/>
</dbReference>
<proteinExistence type="inferred from homology"/>
<feature type="transmembrane region" description="Helical" evidence="8">
    <location>
        <begin position="143"/>
        <end position="164"/>
    </location>
</feature>
<evidence type="ECO:0000256" key="6">
    <source>
        <dbReference type="ARBA" id="ARBA00022989"/>
    </source>
</evidence>
<keyword evidence="7 8" id="KW-0472">Membrane</keyword>
<feature type="transmembrane region" description="Helical" evidence="8">
    <location>
        <begin position="84"/>
        <end position="104"/>
    </location>
</feature>
<keyword evidence="3" id="KW-0813">Transport</keyword>